<evidence type="ECO:0000313" key="1">
    <source>
        <dbReference type="EMBL" id="KAK9873292.1"/>
    </source>
</evidence>
<sequence>MDHERNKNLQVKGKELYWRNYERFALLLGKKRTLSESSCGSSSSNDLDNEANLKDISFVLFLYTNKNMIFLLAGEKAKSTPASHSIAAFEERSMKSEQNKERRFKDFLAFKAQKAEGLISTKNEL</sequence>
<gene>
    <name evidence="1" type="ORF">WA026_021781</name>
</gene>
<dbReference type="EMBL" id="JARQZJ010000017">
    <property type="protein sequence ID" value="KAK9873292.1"/>
    <property type="molecule type" value="Genomic_DNA"/>
</dbReference>
<protein>
    <submittedName>
        <fullName evidence="1">Uncharacterized protein</fullName>
    </submittedName>
</protein>
<keyword evidence="2" id="KW-1185">Reference proteome</keyword>
<name>A0AAW1TY53_9CUCU</name>
<proteinExistence type="predicted"/>
<accession>A0AAW1TY53</accession>
<dbReference type="AlphaFoldDB" id="A0AAW1TY53"/>
<evidence type="ECO:0000313" key="2">
    <source>
        <dbReference type="Proteomes" id="UP001431783"/>
    </source>
</evidence>
<comment type="caution">
    <text evidence="1">The sequence shown here is derived from an EMBL/GenBank/DDBJ whole genome shotgun (WGS) entry which is preliminary data.</text>
</comment>
<organism evidence="1 2">
    <name type="scientific">Henosepilachna vigintioctopunctata</name>
    <dbReference type="NCBI Taxonomy" id="420089"/>
    <lineage>
        <taxon>Eukaryota</taxon>
        <taxon>Metazoa</taxon>
        <taxon>Ecdysozoa</taxon>
        <taxon>Arthropoda</taxon>
        <taxon>Hexapoda</taxon>
        <taxon>Insecta</taxon>
        <taxon>Pterygota</taxon>
        <taxon>Neoptera</taxon>
        <taxon>Endopterygota</taxon>
        <taxon>Coleoptera</taxon>
        <taxon>Polyphaga</taxon>
        <taxon>Cucujiformia</taxon>
        <taxon>Coccinelloidea</taxon>
        <taxon>Coccinellidae</taxon>
        <taxon>Epilachninae</taxon>
        <taxon>Epilachnini</taxon>
        <taxon>Henosepilachna</taxon>
    </lineage>
</organism>
<reference evidence="1 2" key="1">
    <citation type="submission" date="2023-03" db="EMBL/GenBank/DDBJ databases">
        <title>Genome insight into feeding habits of ladybird beetles.</title>
        <authorList>
            <person name="Li H.-S."/>
            <person name="Huang Y.-H."/>
            <person name="Pang H."/>
        </authorList>
    </citation>
    <scope>NUCLEOTIDE SEQUENCE [LARGE SCALE GENOMIC DNA]</scope>
    <source>
        <strain evidence="1">SYSU_2023b</strain>
        <tissue evidence="1">Whole body</tissue>
    </source>
</reference>
<dbReference type="Proteomes" id="UP001431783">
    <property type="component" value="Unassembled WGS sequence"/>
</dbReference>